<dbReference type="OrthoDB" id="1422241at2759"/>
<proteinExistence type="predicted"/>
<protein>
    <recommendedName>
        <fullName evidence="3">Retrotransposon gag domain-containing protein</fullName>
    </recommendedName>
</protein>
<feature type="non-terminal residue" evidence="1">
    <location>
        <position position="1"/>
    </location>
</feature>
<organism evidence="1 2">
    <name type="scientific">Mucuna pruriens</name>
    <name type="common">Velvet bean</name>
    <name type="synonym">Dolichos pruriens</name>
    <dbReference type="NCBI Taxonomy" id="157652"/>
    <lineage>
        <taxon>Eukaryota</taxon>
        <taxon>Viridiplantae</taxon>
        <taxon>Streptophyta</taxon>
        <taxon>Embryophyta</taxon>
        <taxon>Tracheophyta</taxon>
        <taxon>Spermatophyta</taxon>
        <taxon>Magnoliopsida</taxon>
        <taxon>eudicotyledons</taxon>
        <taxon>Gunneridae</taxon>
        <taxon>Pentapetalae</taxon>
        <taxon>rosids</taxon>
        <taxon>fabids</taxon>
        <taxon>Fabales</taxon>
        <taxon>Fabaceae</taxon>
        <taxon>Papilionoideae</taxon>
        <taxon>50 kb inversion clade</taxon>
        <taxon>NPAAA clade</taxon>
        <taxon>indigoferoid/millettioid clade</taxon>
        <taxon>Phaseoleae</taxon>
        <taxon>Mucuna</taxon>
    </lineage>
</organism>
<accession>A0A371FJT4</accession>
<dbReference type="EMBL" id="QJKJ01008822">
    <property type="protein sequence ID" value="RDX78577.1"/>
    <property type="molecule type" value="Genomic_DNA"/>
</dbReference>
<evidence type="ECO:0008006" key="3">
    <source>
        <dbReference type="Google" id="ProtNLM"/>
    </source>
</evidence>
<comment type="caution">
    <text evidence="1">The sequence shown here is derived from an EMBL/GenBank/DDBJ whole genome shotgun (WGS) entry which is preliminary data.</text>
</comment>
<name>A0A371FJT4_MUCPR</name>
<reference evidence="1" key="1">
    <citation type="submission" date="2018-05" db="EMBL/GenBank/DDBJ databases">
        <title>Draft genome of Mucuna pruriens seed.</title>
        <authorList>
            <person name="Nnadi N.E."/>
            <person name="Vos R."/>
            <person name="Hasami M.H."/>
            <person name="Devisetty U.K."/>
            <person name="Aguiy J.C."/>
        </authorList>
    </citation>
    <scope>NUCLEOTIDE SEQUENCE [LARGE SCALE GENOMIC DNA]</scope>
    <source>
        <strain evidence="1">JCA_2017</strain>
    </source>
</reference>
<dbReference type="AlphaFoldDB" id="A0A371FJT4"/>
<keyword evidence="2" id="KW-1185">Reference proteome</keyword>
<evidence type="ECO:0000313" key="2">
    <source>
        <dbReference type="Proteomes" id="UP000257109"/>
    </source>
</evidence>
<sequence>MIKKNKSEGQRDIDNYEHGGEDVVVRLFTMSKMNSKSLPSHHFESNLSLLIGGLVGMLKLRSKPILLNKFDHLIIYVNLFLLCMTRSDFGNLHAYDPKIDRTLYRLRNSGSNEVVNNSSLNCSVFASDCVGSSFASDSANNIDSNSDLGIFGTGSASNFGVSISLFGLYNVENNDRTLKELTTPDVMYQPWCIQYPELEQAQSYELKSRLIHLLPKFYCLVGEDPYKHLKEFHVVCSTMRPNGIPEDYTKMKAFPFSLDGVAKDWL</sequence>
<evidence type="ECO:0000313" key="1">
    <source>
        <dbReference type="EMBL" id="RDX78577.1"/>
    </source>
</evidence>
<gene>
    <name evidence="1" type="ORF">CR513_41130</name>
</gene>
<dbReference type="Proteomes" id="UP000257109">
    <property type="component" value="Unassembled WGS sequence"/>
</dbReference>